<reference evidence="5 6" key="1">
    <citation type="journal article" date="2023" name="Int. J. Syst. Evol. Microbiol.">
        <title>Terrisporobacter hibernicus sp. nov., isolated from bovine faeces in Northern Ireland.</title>
        <authorList>
            <person name="Mitchell M."/>
            <person name="Nguyen S.V."/>
            <person name="Connor M."/>
            <person name="Fairley D.J."/>
            <person name="Donoghue O."/>
            <person name="Marshall H."/>
            <person name="Koolman L."/>
            <person name="McMullan G."/>
            <person name="Schaffer K.E."/>
            <person name="McGrath J.W."/>
            <person name="Fanning S."/>
        </authorList>
    </citation>
    <scope>NUCLEOTIDE SEQUENCE [LARGE SCALE GENOMIC DNA]</scope>
    <source>
        <strain evidence="5 6">MCA3</strain>
    </source>
</reference>
<dbReference type="SUPFAM" id="SSF51419">
    <property type="entry name" value="PLP-binding barrel"/>
    <property type="match status" value="1"/>
</dbReference>
<dbReference type="InterPro" id="IPR029066">
    <property type="entry name" value="PLP-binding_barrel"/>
</dbReference>
<evidence type="ECO:0000259" key="4">
    <source>
        <dbReference type="Pfam" id="PF01168"/>
    </source>
</evidence>
<dbReference type="Pfam" id="PF01168">
    <property type="entry name" value="Ala_racemase_N"/>
    <property type="match status" value="1"/>
</dbReference>
<dbReference type="GO" id="GO:0030170">
    <property type="term" value="F:pyridoxal phosphate binding"/>
    <property type="evidence" value="ECO:0007669"/>
    <property type="project" value="TreeGrafter"/>
</dbReference>
<sequence>MYPKLEIDINKLKQNVKVISHMCHEKNISLAFVTKSFCAREQVVEKLVEEGIDYIADSRVSNLRKLKDIDLPKILIRIPMISELEEVVKYSDISFNSELKTIKALNKICERKNVIHKIVLMFDLGDLREGYFYEDDLFNDIKNIQKFKNIKIVGIATNLTCYGAIIPSTTNTGRLVQIARKIEKEFNLKLEIVSGGNSSSLDLMMNDNMPKGVTNLRIGESIVLGRETAYGKIIKGTYQDAFKLVCQIVECKEKPSVPIGEVGIDAFGNKPVYEDKGILKRAIVAIGKQDIDTDSLMPIDTSIEILGASSDHMILDISKSENDYKVGDEVEFLLTYGGLMSTSTSEYVEKIIY</sequence>
<protein>
    <submittedName>
        <fullName evidence="5">Alanine/ornithine racemase family PLP-dependent enzyme</fullName>
    </submittedName>
</protein>
<dbReference type="PANTHER" id="PTHR30511">
    <property type="entry name" value="ALANINE RACEMASE"/>
    <property type="match status" value="1"/>
</dbReference>
<dbReference type="InterPro" id="IPR001608">
    <property type="entry name" value="Ala_racemase_N"/>
</dbReference>
<dbReference type="PANTHER" id="PTHR30511:SF3">
    <property type="entry name" value="LYSINE RACEMASE"/>
    <property type="match status" value="1"/>
</dbReference>
<evidence type="ECO:0000256" key="3">
    <source>
        <dbReference type="ARBA" id="ARBA00023235"/>
    </source>
</evidence>
<dbReference type="Proteomes" id="UP001198983">
    <property type="component" value="Chromosome"/>
</dbReference>
<evidence type="ECO:0000256" key="1">
    <source>
        <dbReference type="ARBA" id="ARBA00001933"/>
    </source>
</evidence>
<evidence type="ECO:0000256" key="2">
    <source>
        <dbReference type="ARBA" id="ARBA00022898"/>
    </source>
</evidence>
<dbReference type="GO" id="GO:0005829">
    <property type="term" value="C:cytosol"/>
    <property type="evidence" value="ECO:0007669"/>
    <property type="project" value="TreeGrafter"/>
</dbReference>
<gene>
    <name evidence="5" type="ORF">JW646_03920</name>
</gene>
<dbReference type="RefSeq" id="WP_228416664.1">
    <property type="nucleotide sequence ID" value="NZ_CP081135.1"/>
</dbReference>
<organism evidence="5 6">
    <name type="scientific">Terrisporobacter hibernicus</name>
    <dbReference type="NCBI Taxonomy" id="2813371"/>
    <lineage>
        <taxon>Bacteria</taxon>
        <taxon>Bacillati</taxon>
        <taxon>Bacillota</taxon>
        <taxon>Clostridia</taxon>
        <taxon>Peptostreptococcales</taxon>
        <taxon>Peptostreptococcaceae</taxon>
        <taxon>Terrisporobacter</taxon>
    </lineage>
</organism>
<dbReference type="InterPro" id="IPR000821">
    <property type="entry name" value="Ala_racemase"/>
</dbReference>
<dbReference type="EMBL" id="CP081135">
    <property type="protein sequence ID" value="UEL48611.1"/>
    <property type="molecule type" value="Genomic_DNA"/>
</dbReference>
<keyword evidence="3" id="KW-0413">Isomerase</keyword>
<evidence type="ECO:0000313" key="5">
    <source>
        <dbReference type="EMBL" id="UEL48611.1"/>
    </source>
</evidence>
<dbReference type="GO" id="GO:0008784">
    <property type="term" value="F:alanine racemase activity"/>
    <property type="evidence" value="ECO:0007669"/>
    <property type="project" value="TreeGrafter"/>
</dbReference>
<accession>A0AAX2ZIE9</accession>
<dbReference type="Gene3D" id="3.20.20.10">
    <property type="entry name" value="Alanine racemase"/>
    <property type="match status" value="1"/>
</dbReference>
<feature type="domain" description="Alanine racemase N-terminal" evidence="4">
    <location>
        <begin position="7"/>
        <end position="222"/>
    </location>
</feature>
<comment type="cofactor">
    <cofactor evidence="1">
        <name>pyridoxal 5'-phosphate</name>
        <dbReference type="ChEBI" id="CHEBI:597326"/>
    </cofactor>
</comment>
<proteinExistence type="predicted"/>
<dbReference type="NCBIfam" id="NF040742">
    <property type="entry name" value="racem_Orr"/>
    <property type="match status" value="1"/>
</dbReference>
<dbReference type="AlphaFoldDB" id="A0AAX2ZIE9"/>
<keyword evidence="6" id="KW-1185">Reference proteome</keyword>
<keyword evidence="2" id="KW-0663">Pyridoxal phosphate</keyword>
<name>A0AAX2ZIE9_9FIRM</name>
<evidence type="ECO:0000313" key="6">
    <source>
        <dbReference type="Proteomes" id="UP001198983"/>
    </source>
</evidence>
<dbReference type="CDD" id="cd06815">
    <property type="entry name" value="PLPDE_III_AR_like_1"/>
    <property type="match status" value="1"/>
</dbReference>
<dbReference type="KEGG" id="tem:JW646_03920"/>